<feature type="compositionally biased region" description="Low complexity" evidence="1">
    <location>
        <begin position="404"/>
        <end position="416"/>
    </location>
</feature>
<dbReference type="OrthoDB" id="5563016at2759"/>
<feature type="compositionally biased region" description="Low complexity" evidence="1">
    <location>
        <begin position="227"/>
        <end position="246"/>
    </location>
</feature>
<feature type="region of interest" description="Disordered" evidence="1">
    <location>
        <begin position="570"/>
        <end position="592"/>
    </location>
</feature>
<feature type="region of interest" description="Disordered" evidence="1">
    <location>
        <begin position="525"/>
        <end position="548"/>
    </location>
</feature>
<dbReference type="Proteomes" id="UP000019375">
    <property type="component" value="Unassembled WGS sequence"/>
</dbReference>
<evidence type="ECO:0000313" key="3">
    <source>
        <dbReference type="Proteomes" id="UP000019375"/>
    </source>
</evidence>
<feature type="compositionally biased region" description="Low complexity" evidence="1">
    <location>
        <begin position="577"/>
        <end position="590"/>
    </location>
</feature>
<feature type="compositionally biased region" description="Basic and acidic residues" evidence="1">
    <location>
        <begin position="363"/>
        <end position="374"/>
    </location>
</feature>
<dbReference type="AlphaFoldDB" id="A0A8J2T5D2"/>
<feature type="compositionally biased region" description="Basic residues" evidence="1">
    <location>
        <begin position="376"/>
        <end position="385"/>
    </location>
</feature>
<proteinExistence type="predicted"/>
<evidence type="ECO:0000313" key="2">
    <source>
        <dbReference type="EMBL" id="CDF88515.1"/>
    </source>
</evidence>
<feature type="compositionally biased region" description="Basic and acidic residues" evidence="1">
    <location>
        <begin position="323"/>
        <end position="336"/>
    </location>
</feature>
<feature type="compositionally biased region" description="Low complexity" evidence="1">
    <location>
        <begin position="200"/>
        <end position="212"/>
    </location>
</feature>
<organism evidence="2 3">
    <name type="scientific">Zygosaccharomyces bailii (strain CLIB 213 / ATCC 58445 / CBS 680 / BCRC 21525 / NBRC 1098 / NCYC 1416 / NRRL Y-2227)</name>
    <dbReference type="NCBI Taxonomy" id="1333698"/>
    <lineage>
        <taxon>Eukaryota</taxon>
        <taxon>Fungi</taxon>
        <taxon>Dikarya</taxon>
        <taxon>Ascomycota</taxon>
        <taxon>Saccharomycotina</taxon>
        <taxon>Saccharomycetes</taxon>
        <taxon>Saccharomycetales</taxon>
        <taxon>Saccharomycetaceae</taxon>
        <taxon>Zygosaccharomyces</taxon>
    </lineage>
</organism>
<reference evidence="3" key="1">
    <citation type="journal article" date="2013" name="Genome Announc.">
        <title>Genome sequence of the food spoilage yeast Zygosaccharomyces bailii CLIB 213(T).</title>
        <authorList>
            <person name="Galeote V."/>
            <person name="Bigey F."/>
            <person name="Devillers H."/>
            <person name="Neuveglise C."/>
            <person name="Dequin S."/>
        </authorList>
    </citation>
    <scope>NUCLEOTIDE SEQUENCE [LARGE SCALE GENOMIC DNA]</scope>
    <source>
        <strain evidence="3">CLIB 213 / ATCC 58445 / CBS 680 / CCRC 21525 / NBRC 1098 / NCYC 1416 / NRRL Y-2227</strain>
    </source>
</reference>
<dbReference type="EMBL" id="HG316455">
    <property type="protein sequence ID" value="CDF88515.1"/>
    <property type="molecule type" value="Genomic_DNA"/>
</dbReference>
<keyword evidence="3" id="KW-1185">Reference proteome</keyword>
<evidence type="ECO:0000256" key="1">
    <source>
        <dbReference type="SAM" id="MobiDB-lite"/>
    </source>
</evidence>
<feature type="region of interest" description="Disordered" evidence="1">
    <location>
        <begin position="72"/>
        <end position="101"/>
    </location>
</feature>
<feature type="compositionally biased region" description="Polar residues" evidence="1">
    <location>
        <begin position="141"/>
        <end position="155"/>
    </location>
</feature>
<feature type="compositionally biased region" description="Polar residues" evidence="1">
    <location>
        <begin position="163"/>
        <end position="199"/>
    </location>
</feature>
<accession>A0A8J2T5D2</accession>
<feature type="region of interest" description="Disordered" evidence="1">
    <location>
        <begin position="141"/>
        <end position="264"/>
    </location>
</feature>
<feature type="region of interest" description="Disordered" evidence="1">
    <location>
        <begin position="288"/>
        <end position="440"/>
    </location>
</feature>
<sequence>MSMMDNASVCSGQSASTGIGMQMNIPRSNSTTDLFNTALPGTGIRVTRKRKPGLELKQSASASSLDLRNIPRNTRTLSAPPYNSRLPYSVPRNKRPLGPISEVGHARLTPYQLQRKQMRSSFQFPNGENFTPKNRYISKSSSTLSLATRSQSITQRPAGPMLGSTSRSIPSPMSNAMQGSIQGSMQGSMQGSLPSTMPRSQSLTSLSPLQSQMRGPLHRQLGHLSASPVNSTDSTVSSNSGSSVGSRATTVTTPEKNMQTTFGPVFVPETTLKQPEARFRQELEPIVEPKPDHIMAPRLDQISEPNSGSVVEERPKSKLKTKSQPDIRPDLEREDLQQIADPLIRLPGTVERSNEPTLSSHETTPEEKTPEPTKSKIGKLFRRIFHSSSTGSVMRKRKRNQRDSNSTTPSSSSSPVLAPPPKARHRVSVTAEGSPLSSPMGIGLAKDQCEQESPIRSFKTDLSENWQIDNDDCKISLTTTLENEDDVLMDTDLVFDSLLLKADSNSTSSWKKQQDLQLKLQALASPEKSQQVKEASLHKQRSEEDDPNVDYELVREFSKLGSYIEAPTITPTSDRFPTLPQRSPRRPSLPNKHLAKSFYDQDYSENKLIKRLQENWGTIHFDSTPPVATSEGVREKSLRFAEDVYVKDTWSPEDYLRSDKNFIKDRRRMMQLENSGFIQSIKLELNEYKRHEMPVHCDSTKFTHFFV</sequence>
<name>A0A8J2T5D2_ZYGB2</name>
<gene>
    <name evidence="2" type="ORF">BN860_12046g</name>
</gene>
<feature type="compositionally biased region" description="Polar residues" evidence="1">
    <location>
        <begin position="247"/>
        <end position="262"/>
    </location>
</feature>
<protein>
    <submittedName>
        <fullName evidence="2">BN860_12046g1_1</fullName>
    </submittedName>
</protein>